<evidence type="ECO:0000256" key="3">
    <source>
        <dbReference type="HAMAP-Rule" id="MF_00187"/>
    </source>
</evidence>
<keyword evidence="1 3" id="KW-0963">Cytoplasm</keyword>
<dbReference type="GO" id="GO:0016783">
    <property type="term" value="F:sulfurtransferase activity"/>
    <property type="evidence" value="ECO:0007669"/>
    <property type="project" value="InterPro"/>
</dbReference>
<dbReference type="HAMAP" id="MF_00187">
    <property type="entry name" value="FdhD"/>
    <property type="match status" value="1"/>
</dbReference>
<dbReference type="NCBIfam" id="TIGR00129">
    <property type="entry name" value="fdhD_narQ"/>
    <property type="match status" value="1"/>
</dbReference>
<evidence type="ECO:0000256" key="2">
    <source>
        <dbReference type="ARBA" id="ARBA00023150"/>
    </source>
</evidence>
<dbReference type="Gene3D" id="3.40.140.10">
    <property type="entry name" value="Cytidine Deaminase, domain 2"/>
    <property type="match status" value="1"/>
</dbReference>
<evidence type="ECO:0000313" key="5">
    <source>
        <dbReference type="Proteomes" id="UP000030700"/>
    </source>
</evidence>
<proteinExistence type="inferred from homology"/>
<evidence type="ECO:0000313" key="4">
    <source>
        <dbReference type="EMBL" id="GAK48975.1"/>
    </source>
</evidence>
<dbReference type="GO" id="GO:0005737">
    <property type="term" value="C:cytoplasm"/>
    <property type="evidence" value="ECO:0007669"/>
    <property type="project" value="UniProtKB-SubCell"/>
</dbReference>
<dbReference type="Pfam" id="PF02634">
    <property type="entry name" value="FdhD-NarQ"/>
    <property type="match status" value="1"/>
</dbReference>
<dbReference type="GO" id="GO:0006777">
    <property type="term" value="P:Mo-molybdopterin cofactor biosynthetic process"/>
    <property type="evidence" value="ECO:0007669"/>
    <property type="project" value="UniProtKB-UniRule"/>
</dbReference>
<dbReference type="PIRSF" id="PIRSF015626">
    <property type="entry name" value="FdhD"/>
    <property type="match status" value="1"/>
</dbReference>
<dbReference type="PANTHER" id="PTHR30592">
    <property type="entry name" value="FORMATE DEHYDROGENASE"/>
    <property type="match status" value="1"/>
</dbReference>
<dbReference type="InterPro" id="IPR003786">
    <property type="entry name" value="FdhD"/>
</dbReference>
<evidence type="ECO:0000256" key="1">
    <source>
        <dbReference type="ARBA" id="ARBA00022490"/>
    </source>
</evidence>
<sequence length="270" mass="29709">MVSHRDPIVIHAPIFVCDGECARVENPICEEIPLEIRINGVSYVTLMRTPGAERELAVGFCFTDEVILSISEVSKIACYAGDGAPFIQRVELTIPAFTGKQGKRGSVIKTSSGSLQRAQILEDILQHIPPVHSQQRFDLSIVETFPQKLDACQTLRAKCGATHGAALLDQRGNVLFGTEDIGRHNSLDKLIGHILLNNVSTDDKLLMLSSRASFEMMQKAARVAIPVVASVSAPTDLALQVADRLNCTYISFLKMRGFYIYTHPWRFGLA</sequence>
<keyword evidence="2 3" id="KW-0501">Molybdenum cofactor biosynthesis</keyword>
<dbReference type="InterPro" id="IPR016193">
    <property type="entry name" value="Cytidine_deaminase-like"/>
</dbReference>
<reference evidence="4" key="1">
    <citation type="journal article" date="2015" name="PeerJ">
        <title>First genomic representation of candidate bacterial phylum KSB3 points to enhanced environmental sensing as a trigger of wastewater bulking.</title>
        <authorList>
            <person name="Sekiguchi Y."/>
            <person name="Ohashi A."/>
            <person name="Parks D.H."/>
            <person name="Yamauchi T."/>
            <person name="Tyson G.W."/>
            <person name="Hugenholtz P."/>
        </authorList>
    </citation>
    <scope>NUCLEOTIDE SEQUENCE [LARGE SCALE GENOMIC DNA]</scope>
</reference>
<comment type="similarity">
    <text evidence="3">Belongs to the FdhD family.</text>
</comment>
<dbReference type="Gene3D" id="3.10.20.10">
    <property type="match status" value="1"/>
</dbReference>
<dbReference type="Proteomes" id="UP000030700">
    <property type="component" value="Unassembled WGS sequence"/>
</dbReference>
<dbReference type="AlphaFoldDB" id="A0A0S6VTE8"/>
<comment type="caution">
    <text evidence="3">Lacks conserved residue(s) required for the propagation of feature annotation.</text>
</comment>
<comment type="subcellular location">
    <subcellularLocation>
        <location evidence="3">Cytoplasm</location>
    </subcellularLocation>
</comment>
<comment type="function">
    <text evidence="3">Required for formate dehydrogenase (FDH) activity.</text>
</comment>
<keyword evidence="5" id="KW-1185">Reference proteome</keyword>
<dbReference type="HOGENOM" id="CLU_056887_2_0_0"/>
<gene>
    <name evidence="3" type="primary">fdhD</name>
    <name evidence="4" type="ORF">U14_00192</name>
</gene>
<accession>A0A0S6VTE8</accession>
<organism evidence="4">
    <name type="scientific">Candidatus Moduliflexus flocculans</name>
    <dbReference type="NCBI Taxonomy" id="1499966"/>
    <lineage>
        <taxon>Bacteria</taxon>
        <taxon>Candidatus Moduliflexota</taxon>
        <taxon>Candidatus Moduliflexia</taxon>
        <taxon>Candidatus Moduliflexales</taxon>
        <taxon>Candidatus Moduliflexaceae</taxon>
    </lineage>
</organism>
<name>A0A0S6VTE8_9BACT</name>
<protein>
    <recommendedName>
        <fullName evidence="3">Protein FdhD</fullName>
    </recommendedName>
</protein>
<dbReference type="EMBL" id="DF820455">
    <property type="protein sequence ID" value="GAK48975.1"/>
    <property type="molecule type" value="Genomic_DNA"/>
</dbReference>
<dbReference type="PANTHER" id="PTHR30592:SF1">
    <property type="entry name" value="SULFUR CARRIER PROTEIN FDHD"/>
    <property type="match status" value="1"/>
</dbReference>
<dbReference type="SUPFAM" id="SSF53927">
    <property type="entry name" value="Cytidine deaminase-like"/>
    <property type="match status" value="1"/>
</dbReference>
<dbReference type="STRING" id="1499966.U14_00192"/>